<proteinExistence type="predicted"/>
<name>A0A418MEM6_9BACT</name>
<organism evidence="2 3">
    <name type="scientific">Fibrisoma montanum</name>
    <dbReference type="NCBI Taxonomy" id="2305895"/>
    <lineage>
        <taxon>Bacteria</taxon>
        <taxon>Pseudomonadati</taxon>
        <taxon>Bacteroidota</taxon>
        <taxon>Cytophagia</taxon>
        <taxon>Cytophagales</taxon>
        <taxon>Spirosomataceae</taxon>
        <taxon>Fibrisoma</taxon>
    </lineage>
</organism>
<dbReference type="AlphaFoldDB" id="A0A418MEM6"/>
<dbReference type="NCBIfam" id="TIGR01200">
    <property type="entry name" value="GLPGLI"/>
    <property type="match status" value="1"/>
</dbReference>
<comment type="caution">
    <text evidence="2">The sequence shown here is derived from an EMBL/GenBank/DDBJ whole genome shotgun (WGS) entry which is preliminary data.</text>
</comment>
<feature type="signal peptide" evidence="1">
    <location>
        <begin position="1"/>
        <end position="20"/>
    </location>
</feature>
<protein>
    <submittedName>
        <fullName evidence="2">GLPGLI family protein</fullName>
    </submittedName>
</protein>
<dbReference type="OrthoDB" id="1440774at2"/>
<accession>A0A418MEM6</accession>
<gene>
    <name evidence="2" type="ORF">DYU11_08010</name>
</gene>
<dbReference type="RefSeq" id="WP_119667126.1">
    <property type="nucleotide sequence ID" value="NZ_QXED01000002.1"/>
</dbReference>
<keyword evidence="3" id="KW-1185">Reference proteome</keyword>
<sequence length="249" mass="28896">MKSRIKFLCLCLLINGSALAQQTEGVVSYDRKSYWTKIIARLTFLSQEQKDRAAQTWKNEDEDKEKMKLLFTPTESVYTYLNDQGQTEDGNYSWRNRDLLLYRNYDKERKTEIEEMLGKTYIVDDSLRTPTWRILDQIKEVAGHICMKAETEDPIKKYKVTAWFAQDIPVSAGPERYSGLPGLILELDINGGDVIIEATKVEFKPVAAEIKLPKLKGKKITNADYDKMIQQHIAESITAHRNPYWSIRY</sequence>
<evidence type="ECO:0000313" key="2">
    <source>
        <dbReference type="EMBL" id="RIV25241.1"/>
    </source>
</evidence>
<feature type="chain" id="PRO_5019280071" evidence="1">
    <location>
        <begin position="21"/>
        <end position="249"/>
    </location>
</feature>
<dbReference type="EMBL" id="QXED01000002">
    <property type="protein sequence ID" value="RIV25241.1"/>
    <property type="molecule type" value="Genomic_DNA"/>
</dbReference>
<dbReference type="InterPro" id="IPR005901">
    <property type="entry name" value="GLPGLI"/>
</dbReference>
<keyword evidence="1" id="KW-0732">Signal</keyword>
<reference evidence="2 3" key="1">
    <citation type="submission" date="2018-08" db="EMBL/GenBank/DDBJ databases">
        <title>Fibrisoma montanum sp. nov., isolated from Danxia mountain soil.</title>
        <authorList>
            <person name="Huang Y."/>
        </authorList>
    </citation>
    <scope>NUCLEOTIDE SEQUENCE [LARGE SCALE GENOMIC DNA]</scope>
    <source>
        <strain evidence="2 3">HYT19</strain>
    </source>
</reference>
<dbReference type="Pfam" id="PF09697">
    <property type="entry name" value="Porph_ging"/>
    <property type="match status" value="1"/>
</dbReference>
<dbReference type="Proteomes" id="UP000283523">
    <property type="component" value="Unassembled WGS sequence"/>
</dbReference>
<evidence type="ECO:0000256" key="1">
    <source>
        <dbReference type="SAM" id="SignalP"/>
    </source>
</evidence>
<evidence type="ECO:0000313" key="3">
    <source>
        <dbReference type="Proteomes" id="UP000283523"/>
    </source>
</evidence>